<evidence type="ECO:0000313" key="2">
    <source>
        <dbReference type="Proteomes" id="UP001162501"/>
    </source>
</evidence>
<organism evidence="1 2">
    <name type="scientific">Rangifer tarandus platyrhynchus</name>
    <name type="common">Svalbard reindeer</name>
    <dbReference type="NCBI Taxonomy" id="3082113"/>
    <lineage>
        <taxon>Eukaryota</taxon>
        <taxon>Metazoa</taxon>
        <taxon>Chordata</taxon>
        <taxon>Craniata</taxon>
        <taxon>Vertebrata</taxon>
        <taxon>Euteleostomi</taxon>
        <taxon>Mammalia</taxon>
        <taxon>Eutheria</taxon>
        <taxon>Laurasiatheria</taxon>
        <taxon>Artiodactyla</taxon>
        <taxon>Ruminantia</taxon>
        <taxon>Pecora</taxon>
        <taxon>Cervidae</taxon>
        <taxon>Odocoileinae</taxon>
        <taxon>Rangifer</taxon>
    </lineage>
</organism>
<protein>
    <submittedName>
        <fullName evidence="1">Uncharacterized protein</fullName>
    </submittedName>
</protein>
<dbReference type="Proteomes" id="UP001162501">
    <property type="component" value="Chromosome 10"/>
</dbReference>
<name>A0AC59Y4Y4_RANTA</name>
<proteinExistence type="predicted"/>
<reference evidence="1" key="2">
    <citation type="submission" date="2025-03" db="EMBL/GenBank/DDBJ databases">
        <authorList>
            <consortium name="ELIXIR-Norway"/>
            <consortium name="Elixir Norway"/>
        </authorList>
    </citation>
    <scope>NUCLEOTIDE SEQUENCE</scope>
</reference>
<evidence type="ECO:0000313" key="1">
    <source>
        <dbReference type="EMBL" id="CAM9390386.1"/>
    </source>
</evidence>
<dbReference type="EMBL" id="OX596094">
    <property type="protein sequence ID" value="CAM9390386.1"/>
    <property type="molecule type" value="Genomic_DNA"/>
</dbReference>
<sequence length="110" mass="12083">MGREAHPCSWKSRIWGTRIEVPGLQGEGSLKTCPGANLDHLKDCILGIRVHMEYHNLHKDNSVIGGSLVAQWLGFQAFTAMARVQSLVRGAAILQATCHGQVKLKIKLLI</sequence>
<reference evidence="1" key="1">
    <citation type="submission" date="2023-05" db="EMBL/GenBank/DDBJ databases">
        <authorList>
            <consortium name="ELIXIR-Norway"/>
        </authorList>
    </citation>
    <scope>NUCLEOTIDE SEQUENCE</scope>
</reference>
<accession>A0AC59Y4Y4</accession>
<gene>
    <name evidence="1" type="ORF">MRATA1EN22A_LOCUS1850</name>
</gene>